<dbReference type="InterPro" id="IPR036188">
    <property type="entry name" value="FAD/NAD-bd_sf"/>
</dbReference>
<protein>
    <submittedName>
        <fullName evidence="7">Phytoene dehydrogenase-related protein</fullName>
    </submittedName>
</protein>
<keyword evidence="3" id="KW-0274">FAD</keyword>
<evidence type="ECO:0000256" key="2">
    <source>
        <dbReference type="ARBA" id="ARBA00022729"/>
    </source>
</evidence>
<organism evidence="7 8">
    <name type="scientific">Arenibacter troitsensis</name>
    <dbReference type="NCBI Taxonomy" id="188872"/>
    <lineage>
        <taxon>Bacteria</taxon>
        <taxon>Pseudomonadati</taxon>
        <taxon>Bacteroidota</taxon>
        <taxon>Flavobacteriia</taxon>
        <taxon>Flavobacteriales</taxon>
        <taxon>Flavobacteriaceae</taxon>
        <taxon>Arenibacter</taxon>
    </lineage>
</organism>
<keyword evidence="5" id="KW-0520">NAD</keyword>
<evidence type="ECO:0000256" key="3">
    <source>
        <dbReference type="ARBA" id="ARBA00022827"/>
    </source>
</evidence>
<sequence length="567" mass="63513">MDTKNKIKKHIDTIIIGSGAGGLSAAICLSKAGQRVMVLEQHDVPGGWCHSFYLNGHRFSPGVHYIGLLGEGESTRALYEGLGVANNLVFFRMNPKGYEHCYIGKERIDLPGNFNDLNTTLAKRFPKEKKRIEHYLKLVRNVSRQIQLIPKMSGFWDNITIPFRTKHMGKYALFSLKRVVNWHIKDPLLQKVLNIQWGDHGLAPAQASFPLHCAVMDHYFSGGYYPMGGGAAIVKAMTNALQKNGGTIRTRTAVKSIILEGDKKRKAIGVELENGEKIYASRIISNADPGITYLNLVKEQNLSAKLLKKLKKTKYSCSSLMLFLSVAMDVRKLGMDSGNIWMMDNRDMDGIYEEMNAVDITSGDVFPGLFISCTTLKDPTSFDGKHHSLEVITYINPDSFHKFNKENKERSKEYLEFKEILTNKMINTLERALPGIRDHIVHKELGTPMTNKHYLNATNGSVYGTEKSFGQIGPFAFRAKSEIENLYMCGASIQSHGVAGASYSGVQTAALILNCKQHDLIKPDLLQNIRIFEAEDDSAYTPDITQKINLRKARLITNEKKSIKSSN</sequence>
<evidence type="ECO:0000313" key="7">
    <source>
        <dbReference type="EMBL" id="SMG26570.1"/>
    </source>
</evidence>
<keyword evidence="2" id="KW-0732">Signal</keyword>
<accession>A0A1X7JF99</accession>
<feature type="domain" description="Amine oxidase" evidence="6">
    <location>
        <begin position="21"/>
        <end position="513"/>
    </location>
</feature>
<keyword evidence="8" id="KW-1185">Reference proteome</keyword>
<dbReference type="Proteomes" id="UP000193420">
    <property type="component" value="Unassembled WGS sequence"/>
</dbReference>
<reference evidence="8" key="1">
    <citation type="submission" date="2017-04" db="EMBL/GenBank/DDBJ databases">
        <authorList>
            <person name="Varghese N."/>
            <person name="Submissions S."/>
        </authorList>
    </citation>
    <scope>NUCLEOTIDE SEQUENCE [LARGE SCALE GENOMIC DNA]</scope>
    <source>
        <strain evidence="8">DSM 19835</strain>
    </source>
</reference>
<dbReference type="GO" id="GO:0016491">
    <property type="term" value="F:oxidoreductase activity"/>
    <property type="evidence" value="ECO:0007669"/>
    <property type="project" value="InterPro"/>
</dbReference>
<dbReference type="PANTHER" id="PTHR46091:SF3">
    <property type="entry name" value="AMINE OXIDASE DOMAIN-CONTAINING PROTEIN"/>
    <property type="match status" value="1"/>
</dbReference>
<dbReference type="Gene3D" id="3.50.50.60">
    <property type="entry name" value="FAD/NAD(P)-binding domain"/>
    <property type="match status" value="2"/>
</dbReference>
<dbReference type="STRING" id="188872.SAMN03080602_01767"/>
<dbReference type="InterPro" id="IPR002937">
    <property type="entry name" value="Amino_oxidase"/>
</dbReference>
<dbReference type="EMBL" id="FXAO01000003">
    <property type="protein sequence ID" value="SMG26570.1"/>
    <property type="molecule type" value="Genomic_DNA"/>
</dbReference>
<keyword evidence="4" id="KW-0521">NADP</keyword>
<dbReference type="Pfam" id="PF01593">
    <property type="entry name" value="Amino_oxidase"/>
    <property type="match status" value="1"/>
</dbReference>
<dbReference type="PANTHER" id="PTHR46091">
    <property type="entry name" value="BLR7054 PROTEIN"/>
    <property type="match status" value="1"/>
</dbReference>
<evidence type="ECO:0000256" key="1">
    <source>
        <dbReference type="ARBA" id="ARBA00022630"/>
    </source>
</evidence>
<dbReference type="AlphaFoldDB" id="A0A1X7JF99"/>
<gene>
    <name evidence="7" type="ORF">SAMN03080602_01767</name>
</gene>
<proteinExistence type="predicted"/>
<dbReference type="OrthoDB" id="9789960at2"/>
<dbReference type="RefSeq" id="WP_085498148.1">
    <property type="nucleotide sequence ID" value="NZ_FXAO01000003.1"/>
</dbReference>
<evidence type="ECO:0000256" key="4">
    <source>
        <dbReference type="ARBA" id="ARBA00022857"/>
    </source>
</evidence>
<name>A0A1X7JF99_9FLAO</name>
<dbReference type="SUPFAM" id="SSF51905">
    <property type="entry name" value="FAD/NAD(P)-binding domain"/>
    <property type="match status" value="1"/>
</dbReference>
<evidence type="ECO:0000256" key="5">
    <source>
        <dbReference type="ARBA" id="ARBA00023027"/>
    </source>
</evidence>
<evidence type="ECO:0000259" key="6">
    <source>
        <dbReference type="Pfam" id="PF01593"/>
    </source>
</evidence>
<evidence type="ECO:0000313" key="8">
    <source>
        <dbReference type="Proteomes" id="UP000193420"/>
    </source>
</evidence>
<keyword evidence="1" id="KW-0285">Flavoprotein</keyword>
<dbReference type="InterPro" id="IPR052206">
    <property type="entry name" value="Retinol_saturase"/>
</dbReference>